<evidence type="ECO:0000256" key="1">
    <source>
        <dbReference type="ARBA" id="ARBA00006484"/>
    </source>
</evidence>
<dbReference type="PRINTS" id="PR00081">
    <property type="entry name" value="GDHRDH"/>
</dbReference>
<dbReference type="CDD" id="cd05233">
    <property type="entry name" value="SDR_c"/>
    <property type="match status" value="1"/>
</dbReference>
<dbReference type="InterPro" id="IPR020904">
    <property type="entry name" value="Sc_DH/Rdtase_CS"/>
</dbReference>
<dbReference type="PRINTS" id="PR00080">
    <property type="entry name" value="SDRFAMILY"/>
</dbReference>
<sequence>MLRLIIALTVVVISIVSVHSLSTTTHPMLLNKKCLVTGASGGIGKAIAIKLAEHGARVLVHYNTRRAGAENTCQTIRQAKETCKKIRNACSGTCDGIMKADFRCSQNIHSMFKKVDEIWDGEIDVLVNNAGLVTKLAIEDDDDDLSTWHETMSVNLHAPLLLSKLAHQRMKRGGRGGSIIMNSSIHGSTSVEWMTAYAASKAALDHLTRGLSNEWARDGVRVNAVAPGVVPVERTEAILNQPEAQKLWLPHLPVGRMGTVEDIAEAVLYICSADWMSGSILTVDGGMTARSNMPIRGKPAPNKTSGQVQISSQVEFDQL</sequence>
<keyword evidence="3" id="KW-0732">Signal</keyword>
<feature type="signal peptide" evidence="3">
    <location>
        <begin position="1"/>
        <end position="20"/>
    </location>
</feature>
<feature type="chain" id="PRO_5031175364" description="Glucose 1-dehydrogenase" evidence="3">
    <location>
        <begin position="21"/>
        <end position="319"/>
    </location>
</feature>
<evidence type="ECO:0008006" key="5">
    <source>
        <dbReference type="Google" id="ProtNLM"/>
    </source>
</evidence>
<dbReference type="Pfam" id="PF13561">
    <property type="entry name" value="adh_short_C2"/>
    <property type="match status" value="1"/>
</dbReference>
<dbReference type="GO" id="GO:0016491">
    <property type="term" value="F:oxidoreductase activity"/>
    <property type="evidence" value="ECO:0007669"/>
    <property type="project" value="UniProtKB-KW"/>
</dbReference>
<dbReference type="PANTHER" id="PTHR43639:SF1">
    <property type="entry name" value="SHORT-CHAIN DEHYDROGENASE_REDUCTASE FAMILY PROTEIN"/>
    <property type="match status" value="1"/>
</dbReference>
<evidence type="ECO:0000256" key="2">
    <source>
        <dbReference type="ARBA" id="ARBA00023002"/>
    </source>
</evidence>
<dbReference type="InterPro" id="IPR036291">
    <property type="entry name" value="NAD(P)-bd_dom_sf"/>
</dbReference>
<organism evidence="4">
    <name type="scientific">Fibrocapsa japonica</name>
    <dbReference type="NCBI Taxonomy" id="94617"/>
    <lineage>
        <taxon>Eukaryota</taxon>
        <taxon>Sar</taxon>
        <taxon>Stramenopiles</taxon>
        <taxon>Ochrophyta</taxon>
        <taxon>Raphidophyceae</taxon>
        <taxon>Chattonellales</taxon>
        <taxon>Chattonellaceae</taxon>
        <taxon>Fibrocapsa</taxon>
    </lineage>
</organism>
<dbReference type="FunFam" id="3.40.50.720:FF:000084">
    <property type="entry name" value="Short-chain dehydrogenase reductase"/>
    <property type="match status" value="1"/>
</dbReference>
<proteinExistence type="inferred from homology"/>
<dbReference type="PROSITE" id="PS00061">
    <property type="entry name" value="ADH_SHORT"/>
    <property type="match status" value="1"/>
</dbReference>
<keyword evidence="2" id="KW-0560">Oxidoreductase</keyword>
<dbReference type="SUPFAM" id="SSF51735">
    <property type="entry name" value="NAD(P)-binding Rossmann-fold domains"/>
    <property type="match status" value="1"/>
</dbReference>
<evidence type="ECO:0000313" key="4">
    <source>
        <dbReference type="EMBL" id="CAD9861262.1"/>
    </source>
</evidence>
<dbReference type="EMBL" id="HBHR01007829">
    <property type="protein sequence ID" value="CAD9861262.1"/>
    <property type="molecule type" value="Transcribed_RNA"/>
</dbReference>
<dbReference type="PANTHER" id="PTHR43639">
    <property type="entry name" value="OXIDOREDUCTASE, SHORT-CHAIN DEHYDROGENASE/REDUCTASE FAMILY (AFU_ORTHOLOGUE AFUA_5G02870)"/>
    <property type="match status" value="1"/>
</dbReference>
<dbReference type="Gene3D" id="3.40.50.720">
    <property type="entry name" value="NAD(P)-binding Rossmann-like Domain"/>
    <property type="match status" value="1"/>
</dbReference>
<comment type="similarity">
    <text evidence="1">Belongs to the short-chain dehydrogenases/reductases (SDR) family.</text>
</comment>
<protein>
    <recommendedName>
        <fullName evidence="5">Glucose 1-dehydrogenase</fullName>
    </recommendedName>
</protein>
<name>A0A7S2XWS6_9STRA</name>
<dbReference type="InterPro" id="IPR002347">
    <property type="entry name" value="SDR_fam"/>
</dbReference>
<evidence type="ECO:0000256" key="3">
    <source>
        <dbReference type="SAM" id="SignalP"/>
    </source>
</evidence>
<dbReference type="AlphaFoldDB" id="A0A7S2XWS6"/>
<accession>A0A7S2XWS6</accession>
<gene>
    <name evidence="4" type="ORF">FJAP1339_LOCUS3784</name>
</gene>
<reference evidence="4" key="1">
    <citation type="submission" date="2021-01" db="EMBL/GenBank/DDBJ databases">
        <authorList>
            <person name="Corre E."/>
            <person name="Pelletier E."/>
            <person name="Niang G."/>
            <person name="Scheremetjew M."/>
            <person name="Finn R."/>
            <person name="Kale V."/>
            <person name="Holt S."/>
            <person name="Cochrane G."/>
            <person name="Meng A."/>
            <person name="Brown T."/>
            <person name="Cohen L."/>
        </authorList>
    </citation>
    <scope>NUCLEOTIDE SEQUENCE</scope>
    <source>
        <strain evidence="4">CCMP1661</strain>
    </source>
</reference>